<dbReference type="OrthoDB" id="17912at2759"/>
<dbReference type="GeneID" id="136818405"/>
<dbReference type="Pfam" id="PF25344">
    <property type="entry name" value="PH_LRR1"/>
    <property type="match status" value="1"/>
</dbReference>
<dbReference type="InterPro" id="IPR032675">
    <property type="entry name" value="LRR_dom_sf"/>
</dbReference>
<dbReference type="PROSITE" id="PS51450">
    <property type="entry name" value="LRR"/>
    <property type="match status" value="1"/>
</dbReference>
<sequence length="425" mass="49062">MLLKCDLVVLNRSAPGMESRKCHSTFMLGKEKKKDKHEVFFTIYSAKSKSGTKYKVHDNILKVHNRFAREGKCTLSMKTPPHDLAISKADVNALKKFLHVLKLVFNKEEISNISELENILKVKKCDIEKPKVKMQVLSRKEYPLKNGFPSTLETLIINGCVLQRLDARILKLSALTILDLSENKLKTLPECLDGLKSLRCLNLSNNDFDCFPCCLLRSETADRIHILEMNFNKISYLPNNIVRLKNLHTLKIKDNHLVSIPHSFGNMKSLQRLELTNNMLQCLPWSFLKLKFDFLDISGNAFGEMNVGLLDEKYHKELPVPSTLFEICCRKIIQTDTKSKDLQRLPTLLKDILRSPKYCPCGMPCVNEGIPYVFSYDVSRLTHAMSYSMERDHLKILNYLCSMKCYQSYCKDPVLFQRRGFLKRK</sequence>
<dbReference type="SUPFAM" id="SSF52058">
    <property type="entry name" value="L domain-like"/>
    <property type="match status" value="1"/>
</dbReference>
<dbReference type="Proteomes" id="UP000594262">
    <property type="component" value="Unplaced"/>
</dbReference>
<keyword evidence="2" id="KW-0677">Repeat</keyword>
<dbReference type="PANTHER" id="PTHR48051:SF52">
    <property type="entry name" value="LEUCINE-RICH REPEAT PROTEIN 1"/>
    <property type="match status" value="1"/>
</dbReference>
<dbReference type="InterPro" id="IPR050216">
    <property type="entry name" value="LRR_domain-containing"/>
</dbReference>
<organism evidence="5 6">
    <name type="scientific">Clytia hemisphaerica</name>
    <dbReference type="NCBI Taxonomy" id="252671"/>
    <lineage>
        <taxon>Eukaryota</taxon>
        <taxon>Metazoa</taxon>
        <taxon>Cnidaria</taxon>
        <taxon>Hydrozoa</taxon>
        <taxon>Hydroidolina</taxon>
        <taxon>Leptothecata</taxon>
        <taxon>Obeliida</taxon>
        <taxon>Clytiidae</taxon>
        <taxon>Clytia</taxon>
    </lineage>
</organism>
<accession>A0A7M5XMU3</accession>
<dbReference type="Pfam" id="PF13855">
    <property type="entry name" value="LRR_8"/>
    <property type="match status" value="2"/>
</dbReference>
<dbReference type="EnsemblMetazoa" id="CLYHEMT025894.1">
    <property type="protein sequence ID" value="CLYHEMP025894.1"/>
    <property type="gene ID" value="CLYHEMG025894"/>
</dbReference>
<dbReference type="Gene3D" id="3.80.10.10">
    <property type="entry name" value="Ribonuclease Inhibitor"/>
    <property type="match status" value="2"/>
</dbReference>
<evidence type="ECO:0000256" key="2">
    <source>
        <dbReference type="ARBA" id="ARBA00022737"/>
    </source>
</evidence>
<keyword evidence="1" id="KW-0433">Leucine-rich repeat</keyword>
<evidence type="ECO:0000256" key="1">
    <source>
        <dbReference type="ARBA" id="ARBA00022614"/>
    </source>
</evidence>
<dbReference type="InterPro" id="IPR057437">
    <property type="entry name" value="PIF1/LRR1_PH"/>
</dbReference>
<evidence type="ECO:0000259" key="4">
    <source>
        <dbReference type="Pfam" id="PF25344"/>
    </source>
</evidence>
<dbReference type="PANTHER" id="PTHR48051">
    <property type="match status" value="1"/>
</dbReference>
<feature type="domain" description="PIF1/LRR1 pleckstrin homology" evidence="4">
    <location>
        <begin position="1"/>
        <end position="113"/>
    </location>
</feature>
<protein>
    <recommendedName>
        <fullName evidence="4">PIF1/LRR1 pleckstrin homology domain-containing protein</fullName>
    </recommendedName>
</protein>
<evidence type="ECO:0000313" key="5">
    <source>
        <dbReference type="EnsemblMetazoa" id="CLYHEMP025894.1"/>
    </source>
</evidence>
<evidence type="ECO:0000256" key="3">
    <source>
        <dbReference type="ARBA" id="ARBA00023242"/>
    </source>
</evidence>
<name>A0A7M5XMU3_9CNID</name>
<dbReference type="InterPro" id="IPR001611">
    <property type="entry name" value="Leu-rich_rpt"/>
</dbReference>
<evidence type="ECO:0000313" key="6">
    <source>
        <dbReference type="Proteomes" id="UP000594262"/>
    </source>
</evidence>
<keyword evidence="6" id="KW-1185">Reference proteome</keyword>
<reference evidence="5" key="1">
    <citation type="submission" date="2021-01" db="UniProtKB">
        <authorList>
            <consortium name="EnsemblMetazoa"/>
        </authorList>
    </citation>
    <scope>IDENTIFICATION</scope>
</reference>
<proteinExistence type="predicted"/>
<dbReference type="AlphaFoldDB" id="A0A7M5XMU3"/>
<dbReference type="RefSeq" id="XP_066930841.1">
    <property type="nucleotide sequence ID" value="XM_067074740.1"/>
</dbReference>
<dbReference type="InterPro" id="IPR003591">
    <property type="entry name" value="Leu-rich_rpt_typical-subtyp"/>
</dbReference>
<keyword evidence="3" id="KW-0539">Nucleus</keyword>
<dbReference type="GO" id="GO:0005737">
    <property type="term" value="C:cytoplasm"/>
    <property type="evidence" value="ECO:0007669"/>
    <property type="project" value="TreeGrafter"/>
</dbReference>
<dbReference type="SMART" id="SM00369">
    <property type="entry name" value="LRR_TYP"/>
    <property type="match status" value="4"/>
</dbReference>